<dbReference type="PROSITE" id="PS51391">
    <property type="entry name" value="CID"/>
    <property type="match status" value="1"/>
</dbReference>
<dbReference type="Gene3D" id="6.10.250.2560">
    <property type="match status" value="1"/>
</dbReference>
<feature type="domain" description="CID" evidence="2">
    <location>
        <begin position="1"/>
        <end position="131"/>
    </location>
</feature>
<keyword evidence="4" id="KW-1185">Reference proteome</keyword>
<dbReference type="Proteomes" id="UP001187531">
    <property type="component" value="Unassembled WGS sequence"/>
</dbReference>
<dbReference type="SMART" id="SM00582">
    <property type="entry name" value="RPR"/>
    <property type="match status" value="1"/>
</dbReference>
<dbReference type="InterPro" id="IPR008942">
    <property type="entry name" value="ENTH_VHS"/>
</dbReference>
<dbReference type="CDD" id="cd16981">
    <property type="entry name" value="CID_RPRD_like"/>
    <property type="match status" value="1"/>
</dbReference>
<evidence type="ECO:0000313" key="3">
    <source>
        <dbReference type="EMBL" id="KAK2710472.1"/>
    </source>
</evidence>
<organism evidence="3 4">
    <name type="scientific">Artemia franciscana</name>
    <name type="common">Brine shrimp</name>
    <name type="synonym">Artemia sanfranciscana</name>
    <dbReference type="NCBI Taxonomy" id="6661"/>
    <lineage>
        <taxon>Eukaryota</taxon>
        <taxon>Metazoa</taxon>
        <taxon>Ecdysozoa</taxon>
        <taxon>Arthropoda</taxon>
        <taxon>Crustacea</taxon>
        <taxon>Branchiopoda</taxon>
        <taxon>Anostraca</taxon>
        <taxon>Artemiidae</taxon>
        <taxon>Artemia</taxon>
    </lineage>
</organism>
<dbReference type="SUPFAM" id="SSF48464">
    <property type="entry name" value="ENTH/VHS domain"/>
    <property type="match status" value="1"/>
</dbReference>
<dbReference type="Gene3D" id="1.25.40.90">
    <property type="match status" value="1"/>
</dbReference>
<dbReference type="Pfam" id="PF04818">
    <property type="entry name" value="CID"/>
    <property type="match status" value="1"/>
</dbReference>
<reference evidence="3" key="1">
    <citation type="submission" date="2023-07" db="EMBL/GenBank/DDBJ databases">
        <title>Chromosome-level genome assembly of Artemia franciscana.</title>
        <authorList>
            <person name="Jo E."/>
        </authorList>
    </citation>
    <scope>NUCLEOTIDE SEQUENCE</scope>
    <source>
        <tissue evidence="3">Whole body</tissue>
    </source>
</reference>
<dbReference type="GO" id="GO:0031124">
    <property type="term" value="P:mRNA 3'-end processing"/>
    <property type="evidence" value="ECO:0007669"/>
    <property type="project" value="TreeGrafter"/>
</dbReference>
<feature type="region of interest" description="Disordered" evidence="1">
    <location>
        <begin position="815"/>
        <end position="838"/>
    </location>
</feature>
<dbReference type="PANTHER" id="PTHR12460">
    <property type="entry name" value="CYCLIN-DEPENDENT KINASE INHIBITOR-RELATED PROTEIN"/>
    <property type="match status" value="1"/>
</dbReference>
<evidence type="ECO:0000313" key="4">
    <source>
        <dbReference type="Proteomes" id="UP001187531"/>
    </source>
</evidence>
<accession>A0AA88KZC8</accession>
<protein>
    <recommendedName>
        <fullName evidence="2">CID domain-containing protein</fullName>
    </recommendedName>
</protein>
<feature type="compositionally biased region" description="Polar residues" evidence="1">
    <location>
        <begin position="678"/>
        <end position="689"/>
    </location>
</feature>
<dbReference type="AlphaFoldDB" id="A0AA88KZC8"/>
<proteinExistence type="predicted"/>
<gene>
    <name evidence="3" type="ORF">QYM36_011860</name>
</gene>
<dbReference type="EMBL" id="JAVRJZ010000016">
    <property type="protein sequence ID" value="KAK2710472.1"/>
    <property type="molecule type" value="Genomic_DNA"/>
</dbReference>
<evidence type="ECO:0000259" key="2">
    <source>
        <dbReference type="PROSITE" id="PS51391"/>
    </source>
</evidence>
<name>A0AA88KZC8_ARTSF</name>
<dbReference type="PANTHER" id="PTHR12460:SF40">
    <property type="entry name" value="REGULATION OF NUCLEAR PRE-MRNA DOMAIN-CONTAINING PROTEIN 2"/>
    <property type="match status" value="1"/>
</dbReference>
<feature type="region of interest" description="Disordered" evidence="1">
    <location>
        <begin position="668"/>
        <end position="689"/>
    </location>
</feature>
<comment type="caution">
    <text evidence="3">The sequence shown here is derived from an EMBL/GenBank/DDBJ whole genome shotgun (WGS) entry which is preliminary data.</text>
</comment>
<sequence length="838" mass="95822">MEPFSEQKLEKRLQNLKDTQESIQSLSGWCLQYKTHAPSIVKQWLKAIRKAKVPQRLALLYLANDVLQHSRRKQLTGFLTSWYHALNEVLPVVRDEKIEKPMSRMLSIWEERQVYQPDEIKDLKNLLVETEKNEAPIDYEPSVLFKRLPEFQEIEQETDRLQKNLNEAPINISLDVDNLRSVIKEKGQSHKVLDDLNSSIKCMESVVKALDIEMGKRVMIISLLKKANSFYNHQKSEAKVVCTAYKSFAHRVKLVKLEVEKKLESVKVTSELPAIPPEPVKESLESRLLAMNDIMETKATSAKEMEEVIPPTFETTPPEPSEPFPFFPSLLSNLDPNIFNILSTAASGAPPPPPVSVADASTLDNSVDFYATNYFQPNYEEKTEEIYDPTDATYDFSEEMQELDFLDGDTDMRQRSGSRKDNINTSNLIALTSRGDDSPERLLNTLDIPALTNLKQKLRNALKQEAGDTDFGELDMDLSDDENGGKLYTPPLPPLPPHNITDSVKDVDFRTQASDIDVDDRVKDCDFRDTVNVTFTAPSYDNKFPGLDLDFMPTESLGDVDFRFSNLQSQQDYPQPQDVQQTVKFDFQSILNQPPPVSKWQESSETRFEGESYFPGFQKNTERENQLNSFIKASEIRSTQNSDQNVEPNVENIAVQAGFRCEWQEKSGQGEEPIGLFPNSSQGERPNTPSTPKFAVIGTEQPSEYNFLITPDQSAVENTWQEKPNHNLEIENIPDSHDIMTCENYPHTSSCISSVQIQPQGPFEPRIYATELKPRFPPSGLDQRWRANAEIRSSVNFQPRPGFRYTPPRVRHDFNSPYFRGNFPRPRRYPRGMRNPYP</sequence>
<evidence type="ECO:0000256" key="1">
    <source>
        <dbReference type="SAM" id="MobiDB-lite"/>
    </source>
</evidence>
<dbReference type="GO" id="GO:0000993">
    <property type="term" value="F:RNA polymerase II complex binding"/>
    <property type="evidence" value="ECO:0007669"/>
    <property type="project" value="TreeGrafter"/>
</dbReference>
<dbReference type="InterPro" id="IPR006569">
    <property type="entry name" value="CID_dom"/>
</dbReference>